<dbReference type="OrthoDB" id="7451512at2"/>
<sequence>MRKKLKEIQDESNRKYVESIAGFDGTELLFASGYKLTINLSIVNISIDHPHGYSYAFNLFAPDSDGNPTVRILATDNAHAPLDSKHPHDHWHDTKFGPGGFVPIGVKKAKSIEMNNIEQHIGKFIRESEILLMKLGQPVDIIQMNIEKNI</sequence>
<dbReference type="AlphaFoldDB" id="A0A1W2A7V2"/>
<dbReference type="Proteomes" id="UP000192708">
    <property type="component" value="Unassembled WGS sequence"/>
</dbReference>
<gene>
    <name evidence="1" type="ORF">SAMN06296008_10817</name>
</gene>
<reference evidence="1 2" key="1">
    <citation type="submission" date="2017-04" db="EMBL/GenBank/DDBJ databases">
        <authorList>
            <person name="Afonso C.L."/>
            <person name="Miller P.J."/>
            <person name="Scott M.A."/>
            <person name="Spackman E."/>
            <person name="Goraichik I."/>
            <person name="Dimitrov K.M."/>
            <person name="Suarez D.L."/>
            <person name="Swayne D.E."/>
        </authorList>
    </citation>
    <scope>NUCLEOTIDE SEQUENCE [LARGE SCALE GENOMIC DNA]</scope>
    <source>
        <strain evidence="1 2">VK13</strain>
    </source>
</reference>
<keyword evidence="2" id="KW-1185">Reference proteome</keyword>
<proteinExistence type="predicted"/>
<protein>
    <submittedName>
        <fullName evidence="1">Uncharacterized protein</fullName>
    </submittedName>
</protein>
<dbReference type="EMBL" id="FWXJ01000008">
    <property type="protein sequence ID" value="SMC56795.1"/>
    <property type="molecule type" value="Genomic_DNA"/>
</dbReference>
<dbReference type="STRING" id="1938817.SAMN06296008_10817"/>
<evidence type="ECO:0000313" key="2">
    <source>
        <dbReference type="Proteomes" id="UP000192708"/>
    </source>
</evidence>
<name>A0A1W2A7V2_9BURK</name>
<organism evidence="1 2">
    <name type="scientific">Polynucleobacter kasalickyi</name>
    <dbReference type="NCBI Taxonomy" id="1938817"/>
    <lineage>
        <taxon>Bacteria</taxon>
        <taxon>Pseudomonadati</taxon>
        <taxon>Pseudomonadota</taxon>
        <taxon>Betaproteobacteria</taxon>
        <taxon>Burkholderiales</taxon>
        <taxon>Burkholderiaceae</taxon>
        <taxon>Polynucleobacter</taxon>
    </lineage>
</organism>
<dbReference type="RefSeq" id="WP_084283673.1">
    <property type="nucleotide sequence ID" value="NZ_FWXJ01000008.1"/>
</dbReference>
<accession>A0A1W2A7V2</accession>
<evidence type="ECO:0000313" key="1">
    <source>
        <dbReference type="EMBL" id="SMC56795.1"/>
    </source>
</evidence>